<evidence type="ECO:0000256" key="1">
    <source>
        <dbReference type="ARBA" id="ARBA00004275"/>
    </source>
</evidence>
<reference evidence="4 5" key="1">
    <citation type="submission" date="2018-06" db="EMBL/GenBank/DDBJ databases">
        <title>Marinomonas sp. YLB-05 draft genome sequence.</title>
        <authorList>
            <person name="Yu L."/>
            <person name="Tang X."/>
        </authorList>
    </citation>
    <scope>NUCLEOTIDE SEQUENCE [LARGE SCALE GENOMIC DNA]</scope>
    <source>
        <strain evidence="4 5">YLB-05</strain>
    </source>
</reference>
<evidence type="ECO:0000256" key="3">
    <source>
        <dbReference type="ARBA" id="ARBA00023235"/>
    </source>
</evidence>
<dbReference type="GO" id="GO:0004165">
    <property type="term" value="F:delta(3)-delta(2)-enoyl-CoA isomerase activity"/>
    <property type="evidence" value="ECO:0007669"/>
    <property type="project" value="UniProtKB-ARBA"/>
</dbReference>
<dbReference type="Pfam" id="PF00378">
    <property type="entry name" value="ECH_1"/>
    <property type="match status" value="1"/>
</dbReference>
<proteinExistence type="predicted"/>
<accession>A0A370U6V7</accession>
<comment type="subcellular location">
    <subcellularLocation>
        <location evidence="1">Peroxisome</location>
    </subcellularLocation>
</comment>
<dbReference type="AlphaFoldDB" id="A0A370U6V7"/>
<dbReference type="RefSeq" id="WP_115468823.1">
    <property type="nucleotide sequence ID" value="NZ_QKRA01000007.1"/>
</dbReference>
<dbReference type="InterPro" id="IPR001753">
    <property type="entry name" value="Enoyl-CoA_hydra/iso"/>
</dbReference>
<keyword evidence="3" id="KW-0413">Isomerase</keyword>
<dbReference type="SUPFAM" id="SSF52096">
    <property type="entry name" value="ClpP/crotonase"/>
    <property type="match status" value="1"/>
</dbReference>
<comment type="caution">
    <text evidence="4">The sequence shown here is derived from an EMBL/GenBank/DDBJ whole genome shotgun (WGS) entry which is preliminary data.</text>
</comment>
<dbReference type="OrthoDB" id="9797151at2"/>
<evidence type="ECO:0000313" key="4">
    <source>
        <dbReference type="EMBL" id="RDL43495.1"/>
    </source>
</evidence>
<evidence type="ECO:0000313" key="5">
    <source>
        <dbReference type="Proteomes" id="UP000254326"/>
    </source>
</evidence>
<dbReference type="Proteomes" id="UP000254326">
    <property type="component" value="Unassembled WGS sequence"/>
</dbReference>
<dbReference type="CDD" id="cd06558">
    <property type="entry name" value="crotonase-like"/>
    <property type="match status" value="1"/>
</dbReference>
<dbReference type="Gene3D" id="3.90.226.10">
    <property type="entry name" value="2-enoyl-CoA Hydratase, Chain A, domain 1"/>
    <property type="match status" value="1"/>
</dbReference>
<dbReference type="InterPro" id="IPR029045">
    <property type="entry name" value="ClpP/crotonase-like_dom_sf"/>
</dbReference>
<keyword evidence="2" id="KW-0576">Peroxisome</keyword>
<sequence>MTDHIDESVESGVHTIILNRPSKKNAITIDMYQALSEALRRAEVNSQVKVSVITGYGPDFSSGNDIHEFVEIAQAPEKMASIMAFLQALTAYKKPLIGAVEGWSVGVAATLLLHCDMVIAARNTQLVFPFVQLGLVPEAASSYLLPKLVGHQRAFEILMFGEPIKAQEAHDAGIVNHVCEIGESKERAFGYARRIASLPTEAVMLSKELLKCQAIDDVQMALMREGRIFKDRLRSPEAVQQFADFIKGSSSG</sequence>
<name>A0A370U6V7_9GAMM</name>
<protein>
    <submittedName>
        <fullName evidence="4">Enoyl-CoA hydratase</fullName>
    </submittedName>
</protein>
<gene>
    <name evidence="4" type="ORF">DN730_14260</name>
</gene>
<dbReference type="PANTHER" id="PTHR43684">
    <property type="match status" value="1"/>
</dbReference>
<dbReference type="PANTHER" id="PTHR43684:SF1">
    <property type="entry name" value="ENOYL-COA DELTA ISOMERASE 2"/>
    <property type="match status" value="1"/>
</dbReference>
<evidence type="ECO:0000256" key="2">
    <source>
        <dbReference type="ARBA" id="ARBA00023140"/>
    </source>
</evidence>
<dbReference type="InterPro" id="IPR051053">
    <property type="entry name" value="ECH/Chromodomain_protein"/>
</dbReference>
<organism evidence="4 5">
    <name type="scientific">Marinomonas piezotolerans</name>
    <dbReference type="NCBI Taxonomy" id="2213058"/>
    <lineage>
        <taxon>Bacteria</taxon>
        <taxon>Pseudomonadati</taxon>
        <taxon>Pseudomonadota</taxon>
        <taxon>Gammaproteobacteria</taxon>
        <taxon>Oceanospirillales</taxon>
        <taxon>Oceanospirillaceae</taxon>
        <taxon>Marinomonas</taxon>
    </lineage>
</organism>
<dbReference type="EMBL" id="QKRA01000007">
    <property type="protein sequence ID" value="RDL43495.1"/>
    <property type="molecule type" value="Genomic_DNA"/>
</dbReference>
<keyword evidence="5" id="KW-1185">Reference proteome</keyword>